<dbReference type="Proteomes" id="UP000036449">
    <property type="component" value="Unassembled WGS sequence"/>
</dbReference>
<dbReference type="Pfam" id="PF05227">
    <property type="entry name" value="CHASE3"/>
    <property type="match status" value="1"/>
</dbReference>
<dbReference type="Gene3D" id="1.10.287.950">
    <property type="entry name" value="Methyl-accepting chemotaxis protein"/>
    <property type="match status" value="1"/>
</dbReference>
<feature type="domain" description="HAMP" evidence="4">
    <location>
        <begin position="289"/>
        <end position="339"/>
    </location>
</feature>
<keyword evidence="6" id="KW-1185">Reference proteome</keyword>
<feature type="transmembrane region" description="Helical" evidence="3">
    <location>
        <begin position="191"/>
        <end position="211"/>
    </location>
</feature>
<keyword evidence="3" id="KW-0472">Membrane</keyword>
<accession>A0A0J6T4F0</accession>
<dbReference type="PATRIC" id="fig|1187852.3.peg.6177"/>
<keyword evidence="1" id="KW-0145">Chemotaxis</keyword>
<sequence length="371" mass="39413">MGMFDNISIPRKLALTLTVMLGVELGVNAVVHWKSGEIRQAVNWSEHTIQVIDASNRALSGMVDQETGYRGFLLSGDKKFLAPYEKGWETFEAAWRQAKDLTADNPAQQERLDVVRRLAEAWHGGVAQKGIALMAVAETRDAARQAEIAGAGKEAMDGLRAKIAEVITNENALMQTRRTAQAAAFEATTQFIALGTLATLLIAAGIAFLLIRTVARPVTRVSAKLAELATPIETGRRDEVGQIEGTALAVEQAFRDISEVLAAASVGDFSKPLSKDYGGLSSEVQANLRLMTENLRAIADVATAIAGGDLTVEAKRLSDRDGLGIALEQMLARLRAVVADASAAANNVSAGSQELSASAEQLSQGSTEQAA</sequence>
<dbReference type="AlphaFoldDB" id="A0A0J6T4F0"/>
<dbReference type="PANTHER" id="PTHR43531">
    <property type="entry name" value="PROTEIN ICFG"/>
    <property type="match status" value="1"/>
</dbReference>
<dbReference type="GO" id="GO:0006935">
    <property type="term" value="P:chemotaxis"/>
    <property type="evidence" value="ECO:0007669"/>
    <property type="project" value="UniProtKB-KW"/>
</dbReference>
<dbReference type="GO" id="GO:0004888">
    <property type="term" value="F:transmembrane signaling receptor activity"/>
    <property type="evidence" value="ECO:0007669"/>
    <property type="project" value="TreeGrafter"/>
</dbReference>
<comment type="caution">
    <text evidence="5">The sequence shown here is derived from an EMBL/GenBank/DDBJ whole genome shotgun (WGS) entry which is preliminary data.</text>
</comment>
<dbReference type="CDD" id="cd19410">
    <property type="entry name" value="HK9-like_sensor"/>
    <property type="match status" value="1"/>
</dbReference>
<evidence type="ECO:0000256" key="3">
    <source>
        <dbReference type="SAM" id="Phobius"/>
    </source>
</evidence>
<proteinExistence type="inferred from homology"/>
<keyword evidence="3" id="KW-1133">Transmembrane helix</keyword>
<feature type="non-terminal residue" evidence="5">
    <location>
        <position position="371"/>
    </location>
</feature>
<dbReference type="RefSeq" id="WP_048450969.1">
    <property type="nucleotide sequence ID" value="NZ_LABZ01000070.1"/>
</dbReference>
<keyword evidence="3" id="KW-0812">Transmembrane</keyword>
<dbReference type="PROSITE" id="PS50885">
    <property type="entry name" value="HAMP"/>
    <property type="match status" value="1"/>
</dbReference>
<dbReference type="EMBL" id="LABZ01000070">
    <property type="protein sequence ID" value="KMO42320.1"/>
    <property type="molecule type" value="Genomic_DNA"/>
</dbReference>
<gene>
    <name evidence="5" type="ORF">VQ03_11345</name>
</gene>
<reference evidence="5 6" key="1">
    <citation type="submission" date="2015-03" db="EMBL/GenBank/DDBJ databases">
        <title>Genome sequencing of Methylobacterium tarhaniae DSM 25844.</title>
        <authorList>
            <person name="Chaudhry V."/>
            <person name="Patil P.B."/>
        </authorList>
    </citation>
    <scope>NUCLEOTIDE SEQUENCE [LARGE SCALE GENOMIC DNA]</scope>
    <source>
        <strain evidence="5 6">DSM 25844</strain>
    </source>
</reference>
<evidence type="ECO:0000313" key="6">
    <source>
        <dbReference type="Proteomes" id="UP000036449"/>
    </source>
</evidence>
<dbReference type="InterPro" id="IPR007891">
    <property type="entry name" value="CHASE3"/>
</dbReference>
<evidence type="ECO:0000259" key="4">
    <source>
        <dbReference type="PROSITE" id="PS50885"/>
    </source>
</evidence>
<evidence type="ECO:0000313" key="5">
    <source>
        <dbReference type="EMBL" id="KMO42320.1"/>
    </source>
</evidence>
<evidence type="ECO:0000256" key="2">
    <source>
        <dbReference type="ARBA" id="ARBA00029447"/>
    </source>
</evidence>
<dbReference type="GO" id="GO:0007165">
    <property type="term" value="P:signal transduction"/>
    <property type="evidence" value="ECO:0007669"/>
    <property type="project" value="InterPro"/>
</dbReference>
<dbReference type="SMART" id="SM00304">
    <property type="entry name" value="HAMP"/>
    <property type="match status" value="2"/>
</dbReference>
<organism evidence="5 6">
    <name type="scientific">Methylobacterium tarhaniae</name>
    <dbReference type="NCBI Taxonomy" id="1187852"/>
    <lineage>
        <taxon>Bacteria</taxon>
        <taxon>Pseudomonadati</taxon>
        <taxon>Pseudomonadota</taxon>
        <taxon>Alphaproteobacteria</taxon>
        <taxon>Hyphomicrobiales</taxon>
        <taxon>Methylobacteriaceae</taxon>
        <taxon>Methylobacterium</taxon>
    </lineage>
</organism>
<evidence type="ECO:0000256" key="1">
    <source>
        <dbReference type="ARBA" id="ARBA00022500"/>
    </source>
</evidence>
<dbReference type="GO" id="GO:0005886">
    <property type="term" value="C:plasma membrane"/>
    <property type="evidence" value="ECO:0007669"/>
    <property type="project" value="TreeGrafter"/>
</dbReference>
<dbReference type="PANTHER" id="PTHR43531:SF11">
    <property type="entry name" value="METHYL-ACCEPTING CHEMOTAXIS PROTEIN 3"/>
    <property type="match status" value="1"/>
</dbReference>
<dbReference type="InterPro" id="IPR003660">
    <property type="entry name" value="HAMP_dom"/>
</dbReference>
<dbReference type="Pfam" id="PF00672">
    <property type="entry name" value="HAMP"/>
    <property type="match status" value="1"/>
</dbReference>
<name>A0A0J6T4F0_9HYPH</name>
<comment type="similarity">
    <text evidence="2">Belongs to the methyl-accepting chemotaxis (MCP) protein family.</text>
</comment>
<dbReference type="InterPro" id="IPR051310">
    <property type="entry name" value="MCP_chemotaxis"/>
</dbReference>
<dbReference type="Gene3D" id="6.10.340.10">
    <property type="match status" value="1"/>
</dbReference>
<protein>
    <recommendedName>
        <fullName evidence="4">HAMP domain-containing protein</fullName>
    </recommendedName>
</protein>